<organism evidence="2 3">
    <name type="scientific">Cellulomonas algicola</name>
    <dbReference type="NCBI Taxonomy" id="2071633"/>
    <lineage>
        <taxon>Bacteria</taxon>
        <taxon>Bacillati</taxon>
        <taxon>Actinomycetota</taxon>
        <taxon>Actinomycetes</taxon>
        <taxon>Micrococcales</taxon>
        <taxon>Cellulomonadaceae</taxon>
        <taxon>Cellulomonas</taxon>
    </lineage>
</organism>
<dbReference type="RefSeq" id="WP_160142836.1">
    <property type="nucleotide sequence ID" value="NZ_BHYL01000072.1"/>
</dbReference>
<feature type="compositionally biased region" description="Acidic residues" evidence="1">
    <location>
        <begin position="20"/>
        <end position="46"/>
    </location>
</feature>
<dbReference type="Proteomes" id="UP000288246">
    <property type="component" value="Unassembled WGS sequence"/>
</dbReference>
<name>A0A401UXY8_9CELL</name>
<feature type="region of interest" description="Disordered" evidence="1">
    <location>
        <begin position="1"/>
        <end position="46"/>
    </location>
</feature>
<reference evidence="2 3" key="1">
    <citation type="submission" date="2018-11" db="EMBL/GenBank/DDBJ databases">
        <title>Draft genome sequence of Cellulomonas takizawaensis strain TKZ-21.</title>
        <authorList>
            <person name="Yamamura H."/>
            <person name="Hayashi T."/>
            <person name="Hamada M."/>
            <person name="Serisawa Y."/>
            <person name="Matsuyama K."/>
            <person name="Nakagawa Y."/>
            <person name="Otoguro M."/>
            <person name="Yanagida F."/>
            <person name="Hayakawa M."/>
        </authorList>
    </citation>
    <scope>NUCLEOTIDE SEQUENCE [LARGE SCALE GENOMIC DNA]</scope>
    <source>
        <strain evidence="2 3">TKZ-21</strain>
    </source>
</reference>
<evidence type="ECO:0000313" key="3">
    <source>
        <dbReference type="Proteomes" id="UP000288246"/>
    </source>
</evidence>
<protein>
    <submittedName>
        <fullName evidence="2">Uncharacterized protein</fullName>
    </submittedName>
</protein>
<evidence type="ECO:0000256" key="1">
    <source>
        <dbReference type="SAM" id="MobiDB-lite"/>
    </source>
</evidence>
<gene>
    <name evidence="2" type="ORF">CTKZ_10670</name>
</gene>
<keyword evidence="3" id="KW-1185">Reference proteome</keyword>
<feature type="compositionally biased region" description="Basic and acidic residues" evidence="1">
    <location>
        <begin position="1"/>
        <end position="11"/>
    </location>
</feature>
<evidence type="ECO:0000313" key="2">
    <source>
        <dbReference type="EMBL" id="GCD19505.1"/>
    </source>
</evidence>
<comment type="caution">
    <text evidence="2">The sequence shown here is derived from an EMBL/GenBank/DDBJ whole genome shotgun (WGS) entry which is preliminary data.</text>
</comment>
<accession>A0A401UXY8</accession>
<dbReference type="AlphaFoldDB" id="A0A401UXY8"/>
<proteinExistence type="predicted"/>
<sequence length="46" mass="4869">MDRAQDDKDRGPLSAGQGPDESETDPSEIDVTDASESSEEDRSDAG</sequence>
<dbReference type="EMBL" id="BHYL01000072">
    <property type="protein sequence ID" value="GCD19505.1"/>
    <property type="molecule type" value="Genomic_DNA"/>
</dbReference>